<dbReference type="Proteomes" id="UP001607157">
    <property type="component" value="Unassembled WGS sequence"/>
</dbReference>
<comment type="caution">
    <text evidence="3">The sequence shown here is derived from an EMBL/GenBank/DDBJ whole genome shotgun (WGS) entry which is preliminary data.</text>
</comment>
<dbReference type="InterPro" id="IPR011042">
    <property type="entry name" value="6-blade_b-propeller_TolB-like"/>
</dbReference>
<dbReference type="InterPro" id="IPR013658">
    <property type="entry name" value="SGL"/>
</dbReference>
<evidence type="ECO:0000259" key="2">
    <source>
        <dbReference type="Pfam" id="PF08450"/>
    </source>
</evidence>
<gene>
    <name evidence="3" type="ORF">ACGRVM_14660</name>
</gene>
<reference evidence="3 4" key="1">
    <citation type="submission" date="2024-10" db="EMBL/GenBank/DDBJ databases">
        <authorList>
            <person name="Yang X.-N."/>
        </authorList>
    </citation>
    <scope>NUCLEOTIDE SEQUENCE [LARGE SCALE GENOMIC DNA]</scope>
    <source>
        <strain evidence="3 4">CAU 1059</strain>
    </source>
</reference>
<organism evidence="3 4">
    <name type="scientific">Roseovarius aquimarinus</name>
    <dbReference type="NCBI Taxonomy" id="1229156"/>
    <lineage>
        <taxon>Bacteria</taxon>
        <taxon>Pseudomonadati</taxon>
        <taxon>Pseudomonadota</taxon>
        <taxon>Alphaproteobacteria</taxon>
        <taxon>Rhodobacterales</taxon>
        <taxon>Roseobacteraceae</taxon>
        <taxon>Roseovarius</taxon>
    </lineage>
</organism>
<proteinExistence type="inferred from homology"/>
<dbReference type="InterPro" id="IPR005511">
    <property type="entry name" value="SMP-30"/>
</dbReference>
<protein>
    <submittedName>
        <fullName evidence="3">SMP-30/gluconolactonase/LRE family protein</fullName>
    </submittedName>
</protein>
<dbReference type="PANTHER" id="PTHR10907">
    <property type="entry name" value="REGUCALCIN"/>
    <property type="match status" value="1"/>
</dbReference>
<dbReference type="EMBL" id="JBIHMM010000004">
    <property type="protein sequence ID" value="MFH0255145.1"/>
    <property type="molecule type" value="Genomic_DNA"/>
</dbReference>
<dbReference type="SUPFAM" id="SSF63829">
    <property type="entry name" value="Calcium-dependent phosphotriesterase"/>
    <property type="match status" value="1"/>
</dbReference>
<dbReference type="PANTHER" id="PTHR10907:SF47">
    <property type="entry name" value="REGUCALCIN"/>
    <property type="match status" value="1"/>
</dbReference>
<evidence type="ECO:0000313" key="4">
    <source>
        <dbReference type="Proteomes" id="UP001607157"/>
    </source>
</evidence>
<comment type="similarity">
    <text evidence="1">Belongs to the SMP-30/CGR1 family.</text>
</comment>
<dbReference type="Pfam" id="PF08450">
    <property type="entry name" value="SGL"/>
    <property type="match status" value="1"/>
</dbReference>
<evidence type="ECO:0000313" key="3">
    <source>
        <dbReference type="EMBL" id="MFH0255145.1"/>
    </source>
</evidence>
<name>A0ABW7ICQ8_9RHOB</name>
<dbReference type="Gene3D" id="2.120.10.30">
    <property type="entry name" value="TolB, C-terminal domain"/>
    <property type="match status" value="1"/>
</dbReference>
<dbReference type="PRINTS" id="PR01790">
    <property type="entry name" value="SMP30FAMILY"/>
</dbReference>
<evidence type="ECO:0000256" key="1">
    <source>
        <dbReference type="ARBA" id="ARBA00008853"/>
    </source>
</evidence>
<feature type="domain" description="SMP-30/Gluconolactonase/LRE-like region" evidence="2">
    <location>
        <begin position="13"/>
        <end position="252"/>
    </location>
</feature>
<dbReference type="RefSeq" id="WP_377172489.1">
    <property type="nucleotide sequence ID" value="NZ_JBHTJC010000004.1"/>
</dbReference>
<sequence length="297" mass="32470">MSARVFDDRVCDLGEAPLWHPMRRELFWFDITGRRMLSRKGEVAREWAFDEMHSAAGWIDEGGLLLASESGLWYFDLKSAERRLIAPLETEGSMIRTNDGRADPQGGFWISTMHKGERRGAGAIWRWYRGEMRRLYASLTIPNAICFAPDERSACFCDTPTARIMRVALGPDGWPIGAPECCLDLSAEGLAPDGAVIDGEGALWIALWGASSVRRYAPHGELLAAIPLPAPNTSCPALGGEDLGTLFVTSATKGLGRQQRAAAPLSGQTFRAPSGVSGQAEHRVRLDTFRHGEDGTP</sequence>
<accession>A0ABW7ICQ8</accession>
<keyword evidence="4" id="KW-1185">Reference proteome</keyword>